<dbReference type="RefSeq" id="WP_163774618.1">
    <property type="nucleotide sequence ID" value="NZ_JAAGXA010000024.1"/>
</dbReference>
<proteinExistence type="predicted"/>
<feature type="chain" id="PRO_5026876766" evidence="1">
    <location>
        <begin position="28"/>
        <end position="265"/>
    </location>
</feature>
<gene>
    <name evidence="2" type="ORF">G3T38_20250</name>
</gene>
<organism evidence="2 3">
    <name type="scientific">Nocardioides zeae</name>
    <dbReference type="NCBI Taxonomy" id="1457234"/>
    <lineage>
        <taxon>Bacteria</taxon>
        <taxon>Bacillati</taxon>
        <taxon>Actinomycetota</taxon>
        <taxon>Actinomycetes</taxon>
        <taxon>Propionibacteriales</taxon>
        <taxon>Nocardioidaceae</taxon>
        <taxon>Nocardioides</taxon>
    </lineage>
</organism>
<dbReference type="EMBL" id="JAAGXA010000024">
    <property type="protein sequence ID" value="NEN80588.1"/>
    <property type="molecule type" value="Genomic_DNA"/>
</dbReference>
<comment type="caution">
    <text evidence="2">The sequence shown here is derived from an EMBL/GenBank/DDBJ whole genome shotgun (WGS) entry which is preliminary data.</text>
</comment>
<name>A0A6P0HPM0_9ACTN</name>
<dbReference type="AlphaFoldDB" id="A0A6P0HPM0"/>
<protein>
    <submittedName>
        <fullName evidence="2">Uncharacterized protein</fullName>
    </submittedName>
</protein>
<evidence type="ECO:0000256" key="1">
    <source>
        <dbReference type="SAM" id="SignalP"/>
    </source>
</evidence>
<evidence type="ECO:0000313" key="3">
    <source>
        <dbReference type="Proteomes" id="UP000468687"/>
    </source>
</evidence>
<dbReference type="Proteomes" id="UP000468687">
    <property type="component" value="Unassembled WGS sequence"/>
</dbReference>
<reference evidence="2 3" key="1">
    <citation type="journal article" date="2014" name="Int. J. Syst. Evol. Microbiol.">
        <title>Nocardioides zeae sp. nov., isolated from the stem of Zea mays.</title>
        <authorList>
            <person name="Glaeser S.P."/>
            <person name="McInroy J.A."/>
            <person name="Busse H.J."/>
            <person name="Kampfer P."/>
        </authorList>
    </citation>
    <scope>NUCLEOTIDE SEQUENCE [LARGE SCALE GENOMIC DNA]</scope>
    <source>
        <strain evidence="2 3">JCM 30728</strain>
    </source>
</reference>
<feature type="signal peptide" evidence="1">
    <location>
        <begin position="1"/>
        <end position="27"/>
    </location>
</feature>
<accession>A0A6P0HPM0</accession>
<keyword evidence="1" id="KW-0732">Signal</keyword>
<sequence length="265" mass="27734">MRTTTTTGVVAAAALAIGGLTLAPAQAAAPGGITISGPTYPKPEAGDTEWSPYVSETCGFEVSFRDATPAADYDATIASATAPGTPLDLVNWVDYDGRGNGAVGVDCGYDDVFLVDGETYLVTVHEYSARGIEVGSTTSEIVYDEVGAPVDAWVAVDGVRAGDTLPTARAIDIAFEGAWEEGSTFTTRVSVVPHEVVDSDWEVDEDPFVDVLNRTVTGSAPVSRFSLPHHLGGDYVFVSVRADKPGKAPVVVTFEEPFEVVTSPP</sequence>
<keyword evidence="3" id="KW-1185">Reference proteome</keyword>
<feature type="non-terminal residue" evidence="2">
    <location>
        <position position="265"/>
    </location>
</feature>
<evidence type="ECO:0000313" key="2">
    <source>
        <dbReference type="EMBL" id="NEN80588.1"/>
    </source>
</evidence>